<dbReference type="STRING" id="36050.A0A1B8A5R1"/>
<proteinExistence type="predicted"/>
<dbReference type="Pfam" id="PF25534">
    <property type="entry name" value="DUF7918"/>
    <property type="match status" value="1"/>
</dbReference>
<reference evidence="2 3" key="1">
    <citation type="submission" date="2016-06" db="EMBL/GenBank/DDBJ databases">
        <title>Living apart together: crosstalk between the core and supernumerary genomes in a fungal plant pathogen.</title>
        <authorList>
            <person name="Vanheule A."/>
            <person name="Audenaert K."/>
            <person name="Warris S."/>
            <person name="Van De Geest H."/>
            <person name="Schijlen E."/>
            <person name="Hofte M."/>
            <person name="De Saeger S."/>
            <person name="Haesaert G."/>
            <person name="Waalwijk C."/>
            <person name="Van Der Lee T."/>
        </authorList>
    </citation>
    <scope>NUCLEOTIDE SEQUENCE [LARGE SCALE GENOMIC DNA]</scope>
    <source>
        <strain evidence="2 3">2516</strain>
    </source>
</reference>
<sequence>MIIPKVLGLSVTVFVDKDPATEYTCLHRTSRTAGSEPCKGIPTEQCYIESKAVSTYFIQYRISPTFKLPENANHLAFDLYVDGKFFVGKSVHRDSLKGTNDYIGSISYRLTTAENGTSYSERLTFQNLSSNEKADCKTTDRDIKRLPFVGEIRVAVSFAKQTESKTGHENRRVNANEPSLVFSQKARVRSDPAVRHGTRCKRIRNARTPKVRNIKLTPQCCAGDYHFYSGWRSIQSEALIGLKQGWHASFYYRPYDALVSQGVLVIFANRTFLLKASNILVKYVVMAGLRLI</sequence>
<evidence type="ECO:0000259" key="1">
    <source>
        <dbReference type="Pfam" id="PF25534"/>
    </source>
</evidence>
<dbReference type="InterPro" id="IPR057678">
    <property type="entry name" value="DUF7918"/>
</dbReference>
<protein>
    <recommendedName>
        <fullName evidence="1">DUF7918 domain-containing protein</fullName>
    </recommendedName>
</protein>
<comment type="caution">
    <text evidence="2">The sequence shown here is derived from an EMBL/GenBank/DDBJ whole genome shotgun (WGS) entry which is preliminary data.</text>
</comment>
<evidence type="ECO:0000313" key="3">
    <source>
        <dbReference type="Proteomes" id="UP000091967"/>
    </source>
</evidence>
<gene>
    <name evidence="2" type="ORF">FPOA_13409</name>
</gene>
<dbReference type="AlphaFoldDB" id="A0A1B8A5R1"/>
<feature type="domain" description="DUF7918" evidence="1">
    <location>
        <begin position="8"/>
        <end position="186"/>
    </location>
</feature>
<accession>A0A1B8A5R1</accession>
<keyword evidence="3" id="KW-1185">Reference proteome</keyword>
<dbReference type="PANTHER" id="PTHR36223:SF1">
    <property type="entry name" value="TRANSCRIPTION ELONGATION FACTOR EAF N-TERMINAL DOMAIN-CONTAINING PROTEIN"/>
    <property type="match status" value="1"/>
</dbReference>
<name>A0A1B8A5R1_FUSPO</name>
<dbReference type="EMBL" id="LYXU01000131">
    <property type="protein sequence ID" value="OBS15816.1"/>
    <property type="molecule type" value="Genomic_DNA"/>
</dbReference>
<evidence type="ECO:0000313" key="2">
    <source>
        <dbReference type="EMBL" id="OBS15816.1"/>
    </source>
</evidence>
<organism evidence="2 3">
    <name type="scientific">Fusarium poae</name>
    <dbReference type="NCBI Taxonomy" id="36050"/>
    <lineage>
        <taxon>Eukaryota</taxon>
        <taxon>Fungi</taxon>
        <taxon>Dikarya</taxon>
        <taxon>Ascomycota</taxon>
        <taxon>Pezizomycotina</taxon>
        <taxon>Sordariomycetes</taxon>
        <taxon>Hypocreomycetidae</taxon>
        <taxon>Hypocreales</taxon>
        <taxon>Nectriaceae</taxon>
        <taxon>Fusarium</taxon>
    </lineage>
</organism>
<dbReference type="PANTHER" id="PTHR36223">
    <property type="entry name" value="BETA-LACTAMASE-TYPE TRANSPEPTIDASE FOLD DOMAIN CONTAINING PROTEIN"/>
    <property type="match status" value="1"/>
</dbReference>
<dbReference type="Proteomes" id="UP000091967">
    <property type="component" value="Unassembled WGS sequence"/>
</dbReference>